<accession>A0A975MME2</accession>
<evidence type="ECO:0000313" key="1">
    <source>
        <dbReference type="EMBL" id="QWF70538.1"/>
    </source>
</evidence>
<dbReference type="KEGG" id="mpad:KEF85_14590"/>
<protein>
    <submittedName>
        <fullName evidence="1">DUF4390 domain-containing protein</fullName>
    </submittedName>
</protein>
<sequence>MKHFRHSLSGAAKIPITLNLICRGLSYGLLCFTLFHPKPGLTDSFAAQIISAELQSTPEGYNVQAEIGYQLSPNTKEALHKGVPLAWDVLIKISKIGWLFNTAVYEKRLPYVLQFHALLNQYEVKSPISQVEMFLSLNAALNYMAIVHDQLLIDPELMPPGNRYQLSVKTEFNREFLPVPLRPVAYLNSQWFLSSDWFIWPIPR</sequence>
<gene>
    <name evidence="1" type="ORF">KEF85_14590</name>
</gene>
<reference evidence="1" key="1">
    <citation type="submission" date="2021-04" db="EMBL/GenBank/DDBJ databases">
        <title>Draft genome sequence data of methanotrophic Methylovulum sp. strain S1L and Methylomonas sp. strain S2AM isolated from boreal lake water columns.</title>
        <authorList>
            <person name="Rissanen A.J."/>
            <person name="Mangayil R."/>
            <person name="Svenning M.M."/>
            <person name="Khanongnuch R."/>
        </authorList>
    </citation>
    <scope>NUCLEOTIDE SEQUENCE</scope>
    <source>
        <strain evidence="1">S2AM</strain>
    </source>
</reference>
<keyword evidence="2" id="KW-1185">Reference proteome</keyword>
<dbReference type="EMBL" id="CP073754">
    <property type="protein sequence ID" value="QWF70538.1"/>
    <property type="molecule type" value="Genomic_DNA"/>
</dbReference>
<proteinExistence type="predicted"/>
<evidence type="ECO:0000313" key="2">
    <source>
        <dbReference type="Proteomes" id="UP000676649"/>
    </source>
</evidence>
<dbReference type="Pfam" id="PF14334">
    <property type="entry name" value="DUF4390"/>
    <property type="match status" value="1"/>
</dbReference>
<dbReference type="Proteomes" id="UP000676649">
    <property type="component" value="Chromosome"/>
</dbReference>
<dbReference type="InterPro" id="IPR025500">
    <property type="entry name" value="DUF4390"/>
</dbReference>
<organism evidence="1 2">
    <name type="scientific">Methylomonas paludis</name>
    <dbReference type="NCBI Taxonomy" id="1173101"/>
    <lineage>
        <taxon>Bacteria</taxon>
        <taxon>Pseudomonadati</taxon>
        <taxon>Pseudomonadota</taxon>
        <taxon>Gammaproteobacteria</taxon>
        <taxon>Methylococcales</taxon>
        <taxon>Methylococcaceae</taxon>
        <taxon>Methylomonas</taxon>
    </lineage>
</organism>
<dbReference type="AlphaFoldDB" id="A0A975MME2"/>
<name>A0A975MME2_9GAMM</name>